<keyword evidence="1" id="KW-0805">Transcription regulation</keyword>
<dbReference type="InterPro" id="IPR047057">
    <property type="entry name" value="MerR_fam"/>
</dbReference>
<dbReference type="SUPFAM" id="SSF46955">
    <property type="entry name" value="Putative DNA-binding domain"/>
    <property type="match status" value="1"/>
</dbReference>
<dbReference type="EMBL" id="JAFEUM010000004">
    <property type="protein sequence ID" value="MBM7037205.1"/>
    <property type="molecule type" value="Genomic_DNA"/>
</dbReference>
<accession>A0ABS2HI43</accession>
<keyword evidence="3" id="KW-0804">Transcription</keyword>
<evidence type="ECO:0000259" key="4">
    <source>
        <dbReference type="PROSITE" id="PS50937"/>
    </source>
</evidence>
<dbReference type="Pfam" id="PF13411">
    <property type="entry name" value="MerR_1"/>
    <property type="match status" value="1"/>
</dbReference>
<dbReference type="Proteomes" id="UP000809621">
    <property type="component" value="Unassembled WGS sequence"/>
</dbReference>
<dbReference type="RefSeq" id="WP_205158756.1">
    <property type="nucleotide sequence ID" value="NZ_JAFEUM010000004.1"/>
</dbReference>
<keyword evidence="2" id="KW-0238">DNA-binding</keyword>
<dbReference type="PANTHER" id="PTHR30204">
    <property type="entry name" value="REDOX-CYCLING DRUG-SENSING TRANSCRIPTIONAL ACTIVATOR SOXR"/>
    <property type="match status" value="1"/>
</dbReference>
<evidence type="ECO:0000256" key="3">
    <source>
        <dbReference type="ARBA" id="ARBA00023163"/>
    </source>
</evidence>
<feature type="domain" description="HTH merR-type" evidence="4">
    <location>
        <begin position="1"/>
        <end position="70"/>
    </location>
</feature>
<protein>
    <submittedName>
        <fullName evidence="5">MerR family transcriptional regulator</fullName>
    </submittedName>
</protein>
<evidence type="ECO:0000313" key="5">
    <source>
        <dbReference type="EMBL" id="MBM7037205.1"/>
    </source>
</evidence>
<dbReference type="InterPro" id="IPR000551">
    <property type="entry name" value="MerR-type_HTH_dom"/>
</dbReference>
<dbReference type="Gene3D" id="1.10.1660.10">
    <property type="match status" value="1"/>
</dbReference>
<keyword evidence="6" id="KW-1185">Reference proteome</keyword>
<reference evidence="5 6" key="1">
    <citation type="submission" date="2021-02" db="EMBL/GenBank/DDBJ databases">
        <authorList>
            <person name="Park J.-S."/>
        </authorList>
    </citation>
    <scope>NUCLEOTIDE SEQUENCE [LARGE SCALE GENOMIC DNA]</scope>
    <source>
        <strain evidence="5 6">188UL20-2</strain>
    </source>
</reference>
<dbReference type="PANTHER" id="PTHR30204:SF94">
    <property type="entry name" value="HEAVY METAL-DEPENDENT TRANSCRIPTIONAL REGULATOR HI_0293-RELATED"/>
    <property type="match status" value="1"/>
</dbReference>
<evidence type="ECO:0000313" key="6">
    <source>
        <dbReference type="Proteomes" id="UP000809621"/>
    </source>
</evidence>
<dbReference type="SMART" id="SM00422">
    <property type="entry name" value="HTH_MERR"/>
    <property type="match status" value="1"/>
</dbReference>
<proteinExistence type="predicted"/>
<comment type="caution">
    <text evidence="5">The sequence shown here is derived from an EMBL/GenBank/DDBJ whole genome shotgun (WGS) entry which is preliminary data.</text>
</comment>
<name>A0ABS2HI43_9VIBR</name>
<evidence type="ECO:0000256" key="1">
    <source>
        <dbReference type="ARBA" id="ARBA00023015"/>
    </source>
</evidence>
<dbReference type="InterPro" id="IPR009061">
    <property type="entry name" value="DNA-bd_dom_put_sf"/>
</dbReference>
<dbReference type="PROSITE" id="PS50937">
    <property type="entry name" value="HTH_MERR_2"/>
    <property type="match status" value="1"/>
</dbReference>
<evidence type="ECO:0000256" key="2">
    <source>
        <dbReference type="ARBA" id="ARBA00023125"/>
    </source>
</evidence>
<organism evidence="5 6">
    <name type="scientific">Vibrio ulleungensis</name>
    <dbReference type="NCBI Taxonomy" id="2807619"/>
    <lineage>
        <taxon>Bacteria</taxon>
        <taxon>Pseudomonadati</taxon>
        <taxon>Pseudomonadota</taxon>
        <taxon>Gammaproteobacteria</taxon>
        <taxon>Vibrionales</taxon>
        <taxon>Vibrionaceae</taxon>
        <taxon>Vibrio</taxon>
    </lineage>
</organism>
<sequence>MLKIGELAKKTGLNPSKIRFFEKEGLLNLGTRQANGYRTYPIEAVDLILLILQAQEVGFTNKELKALLPGTQPTEGLWSHDALKTAVVKKMATLTQIQQKLADNQRKLQNILEELEQPSDAEDCVTRAMRILGVTRH</sequence>
<dbReference type="PRINTS" id="PR00040">
    <property type="entry name" value="HTHMERR"/>
</dbReference>
<gene>
    <name evidence="5" type="ORF">JQC93_12390</name>
</gene>